<dbReference type="AlphaFoldDB" id="Q6MYL5"/>
<name>Q6MYL5_ASPFM</name>
<dbReference type="EMBL" id="BX649606">
    <property type="protein sequence ID" value="CAF31988.1"/>
    <property type="molecule type" value="Genomic_DNA"/>
</dbReference>
<gene>
    <name evidence="1" type="ORF">AfA5C5.090c</name>
</gene>
<organism evidence="1">
    <name type="scientific">Aspergillus fumigatus</name>
    <name type="common">Neosartorya fumigata</name>
    <dbReference type="NCBI Taxonomy" id="746128"/>
    <lineage>
        <taxon>Eukaryota</taxon>
        <taxon>Fungi</taxon>
        <taxon>Dikarya</taxon>
        <taxon>Ascomycota</taxon>
        <taxon>Pezizomycotina</taxon>
        <taxon>Eurotiomycetes</taxon>
        <taxon>Eurotiomycetidae</taxon>
        <taxon>Eurotiales</taxon>
        <taxon>Aspergillaceae</taxon>
        <taxon>Aspergillus</taxon>
        <taxon>Aspergillus subgen. Fumigati</taxon>
    </lineage>
</organism>
<proteinExistence type="predicted"/>
<accession>Q6MYL5</accession>
<reference evidence="1" key="1">
    <citation type="journal article" date="2004" name="Fungal Genet. Biol.">
        <title>Insight into the genome of Aspergillus fumigatus: analysis of a 922 kb region encompassing the nitrate assimilation gene cluster.</title>
        <authorList>
            <person name="Pain A."/>
            <person name="Woodward J."/>
            <person name="Quail M.A."/>
            <person name="Anderson M.J."/>
            <person name="Clark R."/>
            <person name="Collins M."/>
            <person name="Fosker N."/>
            <person name="Fraser A."/>
            <person name="Harris D."/>
            <person name="Larke N."/>
            <person name="Murphy L."/>
            <person name="Humphray S."/>
            <person name="O'Neil S."/>
            <person name="Pertea M."/>
            <person name="Price C."/>
            <person name="Rabbinowitsch E."/>
            <person name="Rajandream M-A."/>
            <person name="Salzberg S."/>
            <person name="Saunders D."/>
            <person name="Seegar K."/>
            <person name="Sharp S."/>
            <person name="Warren T."/>
            <person name="Denning D.W."/>
            <person name="Barrell B."/>
            <person name="Hall N."/>
        </authorList>
    </citation>
    <scope>NUCLEOTIDE SEQUENCE</scope>
</reference>
<protein>
    <submittedName>
        <fullName evidence="1">Uncharacterized protein</fullName>
    </submittedName>
</protein>
<sequence length="119" mass="13282">MMGHSHYSTTGSLHFLRLFHWLRPGPSIHFFPPFPLIVCCSHLCSFSTLPHKSHLTNESTFLIPVAAAKVGFPSSVFSLIASHFPVSFFFPEFLHSAARQDPPFLRPSLCLYSHGVNGT</sequence>
<evidence type="ECO:0000313" key="1">
    <source>
        <dbReference type="EMBL" id="CAF31988.1"/>
    </source>
</evidence>